<feature type="coiled-coil region" evidence="1">
    <location>
        <begin position="232"/>
        <end position="448"/>
    </location>
</feature>
<dbReference type="CTD" id="38258"/>
<reference evidence="4" key="1">
    <citation type="submission" date="2025-08" db="UniProtKB">
        <authorList>
            <consortium name="RefSeq"/>
        </authorList>
    </citation>
    <scope>IDENTIFICATION</scope>
    <source>
        <strain evidence="4">Mau12</strain>
        <tissue evidence="4">Whole Body</tissue>
    </source>
</reference>
<name>A0A6P8JNP7_DROMA</name>
<dbReference type="PANTHER" id="PTHR34439">
    <property type="entry name" value="CENTROBIN"/>
    <property type="match status" value="1"/>
</dbReference>
<evidence type="ECO:0000256" key="1">
    <source>
        <dbReference type="SAM" id="Coils"/>
    </source>
</evidence>
<evidence type="ECO:0000313" key="4">
    <source>
        <dbReference type="RefSeq" id="XP_033157645.1"/>
    </source>
</evidence>
<dbReference type="AlphaFoldDB" id="A0A6P8JNP7"/>
<evidence type="ECO:0000313" key="3">
    <source>
        <dbReference type="Proteomes" id="UP000515162"/>
    </source>
</evidence>
<dbReference type="GO" id="GO:1902410">
    <property type="term" value="P:mitotic cytokinetic process"/>
    <property type="evidence" value="ECO:0007669"/>
    <property type="project" value="TreeGrafter"/>
</dbReference>
<gene>
    <name evidence="4" type="primary">LOC117139447</name>
</gene>
<dbReference type="PANTHER" id="PTHR34439:SF1">
    <property type="entry name" value="CENTROBIN"/>
    <property type="match status" value="1"/>
</dbReference>
<dbReference type="Proteomes" id="UP000515162">
    <property type="component" value="Chromosome 3L"/>
</dbReference>
<keyword evidence="3" id="KW-1185">Reference proteome</keyword>
<feature type="region of interest" description="Disordered" evidence="2">
    <location>
        <begin position="149"/>
        <end position="178"/>
    </location>
</feature>
<dbReference type="FunFam" id="1.10.287.1490:FF:000033">
    <property type="entry name" value="GM14462"/>
    <property type="match status" value="1"/>
</dbReference>
<dbReference type="GO" id="GO:0005814">
    <property type="term" value="C:centriole"/>
    <property type="evidence" value="ECO:0007669"/>
    <property type="project" value="TreeGrafter"/>
</dbReference>
<feature type="compositionally biased region" description="Basic and acidic residues" evidence="2">
    <location>
        <begin position="150"/>
        <end position="162"/>
    </location>
</feature>
<feature type="compositionally biased region" description="Low complexity" evidence="2">
    <location>
        <begin position="169"/>
        <end position="178"/>
    </location>
</feature>
<sequence>MSDTDTDDTDLLLLIPPNFCAEDKMSACAAADALAMPPPPPPATTSAAYQFLHPSKKSELNSINARLQNIALDAEEPPSDISTISTNTVKNAGRPSRELLGMVHSTPKSGSVEPLRHRPLDDNILLEIDHYLDDNIAHRWQRHDHHLHHRSDDHLKNERVGQEGHPGTSSLPSMRLASSSSGAVSVEAARVDRNSLNDNKIISLSELWGKSSLTKTVLDNNSPNRPLCSSSLKEEQLRRQHLEKTVHTLQSQLLEYQQRISVAIEVDRSKDAALTEAEQTVQSLNYEVQHLRDAVHRLEADRGESQSRLDALQTELSQAVNLATRFQEKNDKLERELDHCRQDAKQWDERLEHLEMQLNSSKRAEELSHAELNKLRDKFAKVDYQQEKLKARIEELEKDKNTLTNQKEMLQEYHQKQKARADSLESQRKSLQETLANLTETESTLKKKLDIQQKSLKQYYQQQMENVVAKKMQEFQDQLDKNEEHLKNEARERERLIAERAVKQLEMINEKNNQELNLIQEKHNEEVELYRLQLANASKKIDEMDLKLSCYKTKRADIAEKLHGVMEAQWQQALAILTTPSQNSIMQASDSEASESPELNNARMYPETPKTSKSQRSNSTEKNNLDVVGKRDPPSPMDKLQAYIELLLSKSPSDFDRLDEILAMTAKQGSKQSKPKSGSGNSKPPPWKC</sequence>
<keyword evidence="1" id="KW-0175">Coiled coil</keyword>
<proteinExistence type="predicted"/>
<dbReference type="RefSeq" id="XP_033157645.1">
    <property type="nucleotide sequence ID" value="XM_033301754.1"/>
</dbReference>
<accession>A0A6P8JNP7</accession>
<evidence type="ECO:0000256" key="2">
    <source>
        <dbReference type="SAM" id="MobiDB-lite"/>
    </source>
</evidence>
<dbReference type="GO" id="GO:0005813">
    <property type="term" value="C:centrosome"/>
    <property type="evidence" value="ECO:0007669"/>
    <property type="project" value="TreeGrafter"/>
</dbReference>
<feature type="compositionally biased region" description="Low complexity" evidence="2">
    <location>
        <begin position="667"/>
        <end position="682"/>
    </location>
</feature>
<dbReference type="GeneID" id="117139447"/>
<dbReference type="Gene3D" id="1.10.287.1490">
    <property type="match status" value="1"/>
</dbReference>
<dbReference type="InterPro" id="IPR038923">
    <property type="entry name" value="Centrobin"/>
</dbReference>
<feature type="region of interest" description="Disordered" evidence="2">
    <location>
        <begin position="661"/>
        <end position="689"/>
    </location>
</feature>
<feature type="region of interest" description="Disordered" evidence="2">
    <location>
        <begin position="585"/>
        <end position="636"/>
    </location>
</feature>
<dbReference type="GO" id="GO:1902017">
    <property type="term" value="P:regulation of cilium assembly"/>
    <property type="evidence" value="ECO:0007669"/>
    <property type="project" value="InterPro"/>
</dbReference>
<feature type="compositionally biased region" description="Polar residues" evidence="2">
    <location>
        <begin position="609"/>
        <end position="622"/>
    </location>
</feature>
<dbReference type="SUPFAM" id="SSF57997">
    <property type="entry name" value="Tropomyosin"/>
    <property type="match status" value="1"/>
</dbReference>
<dbReference type="GO" id="GO:0007099">
    <property type="term" value="P:centriole replication"/>
    <property type="evidence" value="ECO:0007669"/>
    <property type="project" value="InterPro"/>
</dbReference>
<dbReference type="GO" id="GO:0051299">
    <property type="term" value="P:centrosome separation"/>
    <property type="evidence" value="ECO:0007669"/>
    <property type="project" value="TreeGrafter"/>
</dbReference>
<protein>
    <submittedName>
        <fullName evidence="4">Centrobin</fullName>
    </submittedName>
</protein>
<feature type="coiled-coil region" evidence="1">
    <location>
        <begin position="472"/>
        <end position="547"/>
    </location>
</feature>
<organism evidence="3 4">
    <name type="scientific">Drosophila mauritiana</name>
    <name type="common">Fruit fly</name>
    <dbReference type="NCBI Taxonomy" id="7226"/>
    <lineage>
        <taxon>Eukaryota</taxon>
        <taxon>Metazoa</taxon>
        <taxon>Ecdysozoa</taxon>
        <taxon>Arthropoda</taxon>
        <taxon>Hexapoda</taxon>
        <taxon>Insecta</taxon>
        <taxon>Pterygota</taxon>
        <taxon>Neoptera</taxon>
        <taxon>Endopterygota</taxon>
        <taxon>Diptera</taxon>
        <taxon>Brachycera</taxon>
        <taxon>Muscomorpha</taxon>
        <taxon>Ephydroidea</taxon>
        <taxon>Drosophilidae</taxon>
        <taxon>Drosophila</taxon>
        <taxon>Sophophora</taxon>
    </lineage>
</organism>